<accession>A0A0C9ZVK7</accession>
<reference evidence="1 2" key="1">
    <citation type="submission" date="2014-04" db="EMBL/GenBank/DDBJ databases">
        <authorList>
            <consortium name="DOE Joint Genome Institute"/>
            <person name="Kuo A."/>
            <person name="Ruytinx J."/>
            <person name="Rineau F."/>
            <person name="Colpaert J."/>
            <person name="Kohler A."/>
            <person name="Nagy L.G."/>
            <person name="Floudas D."/>
            <person name="Copeland A."/>
            <person name="Barry K.W."/>
            <person name="Cichocki N."/>
            <person name="Veneault-Fourrey C."/>
            <person name="LaButti K."/>
            <person name="Lindquist E.A."/>
            <person name="Lipzen A."/>
            <person name="Lundell T."/>
            <person name="Morin E."/>
            <person name="Murat C."/>
            <person name="Sun H."/>
            <person name="Tunlid A."/>
            <person name="Henrissat B."/>
            <person name="Grigoriev I.V."/>
            <person name="Hibbett D.S."/>
            <person name="Martin F."/>
            <person name="Nordberg H.P."/>
            <person name="Cantor M.N."/>
            <person name="Hua S.X."/>
        </authorList>
    </citation>
    <scope>NUCLEOTIDE SEQUENCE [LARGE SCALE GENOMIC DNA]</scope>
    <source>
        <strain evidence="1 2">UH-Slu-Lm8-n1</strain>
    </source>
</reference>
<dbReference type="AlphaFoldDB" id="A0A0C9ZVK7"/>
<protein>
    <submittedName>
        <fullName evidence="1">Uncharacterized protein</fullName>
    </submittedName>
</protein>
<proteinExistence type="predicted"/>
<dbReference type="EMBL" id="KN835255">
    <property type="protein sequence ID" value="KIK41870.1"/>
    <property type="molecule type" value="Genomic_DNA"/>
</dbReference>
<dbReference type="HOGENOM" id="CLU_2924238_0_0_1"/>
<dbReference type="InParanoid" id="A0A0C9ZVK7"/>
<keyword evidence="2" id="KW-1185">Reference proteome</keyword>
<sequence>MIIPLFTSHFMDQVFWPITKAICPASQNSGIVDVNEGMVVVVRLKSVLCMIYMSIYSVQPI</sequence>
<name>A0A0C9ZVK7_9AGAM</name>
<dbReference type="Proteomes" id="UP000054485">
    <property type="component" value="Unassembled WGS sequence"/>
</dbReference>
<evidence type="ECO:0000313" key="1">
    <source>
        <dbReference type="EMBL" id="KIK41870.1"/>
    </source>
</evidence>
<organism evidence="1 2">
    <name type="scientific">Suillus luteus UH-Slu-Lm8-n1</name>
    <dbReference type="NCBI Taxonomy" id="930992"/>
    <lineage>
        <taxon>Eukaryota</taxon>
        <taxon>Fungi</taxon>
        <taxon>Dikarya</taxon>
        <taxon>Basidiomycota</taxon>
        <taxon>Agaricomycotina</taxon>
        <taxon>Agaricomycetes</taxon>
        <taxon>Agaricomycetidae</taxon>
        <taxon>Boletales</taxon>
        <taxon>Suillineae</taxon>
        <taxon>Suillaceae</taxon>
        <taxon>Suillus</taxon>
    </lineage>
</organism>
<reference evidence="2" key="2">
    <citation type="submission" date="2015-01" db="EMBL/GenBank/DDBJ databases">
        <title>Evolutionary Origins and Diversification of the Mycorrhizal Mutualists.</title>
        <authorList>
            <consortium name="DOE Joint Genome Institute"/>
            <consortium name="Mycorrhizal Genomics Consortium"/>
            <person name="Kohler A."/>
            <person name="Kuo A."/>
            <person name="Nagy L.G."/>
            <person name="Floudas D."/>
            <person name="Copeland A."/>
            <person name="Barry K.W."/>
            <person name="Cichocki N."/>
            <person name="Veneault-Fourrey C."/>
            <person name="LaButti K."/>
            <person name="Lindquist E.A."/>
            <person name="Lipzen A."/>
            <person name="Lundell T."/>
            <person name="Morin E."/>
            <person name="Murat C."/>
            <person name="Riley R."/>
            <person name="Ohm R."/>
            <person name="Sun H."/>
            <person name="Tunlid A."/>
            <person name="Henrissat B."/>
            <person name="Grigoriev I.V."/>
            <person name="Hibbett D.S."/>
            <person name="Martin F."/>
        </authorList>
    </citation>
    <scope>NUCLEOTIDE SEQUENCE [LARGE SCALE GENOMIC DNA]</scope>
    <source>
        <strain evidence="2">UH-Slu-Lm8-n1</strain>
    </source>
</reference>
<gene>
    <name evidence="1" type="ORF">CY34DRAFT_181027</name>
</gene>
<evidence type="ECO:0000313" key="2">
    <source>
        <dbReference type="Proteomes" id="UP000054485"/>
    </source>
</evidence>